<comment type="caution">
    <text evidence="2">The sequence shown here is derived from an EMBL/GenBank/DDBJ whole genome shotgun (WGS) entry which is preliminary data.</text>
</comment>
<feature type="region of interest" description="Disordered" evidence="1">
    <location>
        <begin position="419"/>
        <end position="534"/>
    </location>
</feature>
<feature type="compositionally biased region" description="Polar residues" evidence="1">
    <location>
        <begin position="419"/>
        <end position="431"/>
    </location>
</feature>
<feature type="region of interest" description="Disordered" evidence="1">
    <location>
        <begin position="547"/>
        <end position="612"/>
    </location>
</feature>
<dbReference type="Proteomes" id="UP000772434">
    <property type="component" value="Unassembled WGS sequence"/>
</dbReference>
<evidence type="ECO:0000256" key="1">
    <source>
        <dbReference type="SAM" id="MobiDB-lite"/>
    </source>
</evidence>
<feature type="region of interest" description="Disordered" evidence="1">
    <location>
        <begin position="49"/>
        <end position="68"/>
    </location>
</feature>
<feature type="compositionally biased region" description="Low complexity" evidence="1">
    <location>
        <begin position="510"/>
        <end position="525"/>
    </location>
</feature>
<keyword evidence="3" id="KW-1185">Reference proteome</keyword>
<proteinExistence type="predicted"/>
<feature type="compositionally biased region" description="Polar residues" evidence="1">
    <location>
        <begin position="441"/>
        <end position="458"/>
    </location>
</feature>
<feature type="compositionally biased region" description="Low complexity" evidence="1">
    <location>
        <begin position="567"/>
        <end position="588"/>
    </location>
</feature>
<feature type="region of interest" description="Disordered" evidence="1">
    <location>
        <begin position="163"/>
        <end position="182"/>
    </location>
</feature>
<protein>
    <submittedName>
        <fullName evidence="2">Uncharacterized protein</fullName>
    </submittedName>
</protein>
<feature type="compositionally biased region" description="Low complexity" evidence="1">
    <location>
        <begin position="108"/>
        <end position="135"/>
    </location>
</feature>
<reference evidence="2" key="1">
    <citation type="submission" date="2020-11" db="EMBL/GenBank/DDBJ databases">
        <authorList>
            <consortium name="DOE Joint Genome Institute"/>
            <person name="Ahrendt S."/>
            <person name="Riley R."/>
            <person name="Andreopoulos W."/>
            <person name="Labutti K."/>
            <person name="Pangilinan J."/>
            <person name="Ruiz-Duenas F.J."/>
            <person name="Barrasa J.M."/>
            <person name="Sanchez-Garcia M."/>
            <person name="Camarero S."/>
            <person name="Miyauchi S."/>
            <person name="Serrano A."/>
            <person name="Linde D."/>
            <person name="Babiker R."/>
            <person name="Drula E."/>
            <person name="Ayuso-Fernandez I."/>
            <person name="Pacheco R."/>
            <person name="Padilla G."/>
            <person name="Ferreira P."/>
            <person name="Barriuso J."/>
            <person name="Kellner H."/>
            <person name="Castanera R."/>
            <person name="Alfaro M."/>
            <person name="Ramirez L."/>
            <person name="Pisabarro A.G."/>
            <person name="Kuo A."/>
            <person name="Tritt A."/>
            <person name="Lipzen A."/>
            <person name="He G."/>
            <person name="Yan M."/>
            <person name="Ng V."/>
            <person name="Cullen D."/>
            <person name="Martin F."/>
            <person name="Rosso M.-N."/>
            <person name="Henrissat B."/>
            <person name="Hibbett D."/>
            <person name="Martinez A.T."/>
            <person name="Grigoriev I.V."/>
        </authorList>
    </citation>
    <scope>NUCLEOTIDE SEQUENCE</scope>
    <source>
        <strain evidence="2">AH 40177</strain>
    </source>
</reference>
<dbReference type="EMBL" id="JADNRY010000001">
    <property type="protein sequence ID" value="KAF9078701.1"/>
    <property type="molecule type" value="Genomic_DNA"/>
</dbReference>
<evidence type="ECO:0000313" key="3">
    <source>
        <dbReference type="Proteomes" id="UP000772434"/>
    </source>
</evidence>
<accession>A0A9P5QAX5</accession>
<name>A0A9P5QAX5_9AGAR</name>
<feature type="compositionally biased region" description="Low complexity" evidence="1">
    <location>
        <begin position="166"/>
        <end position="182"/>
    </location>
</feature>
<evidence type="ECO:0000313" key="2">
    <source>
        <dbReference type="EMBL" id="KAF9078701.1"/>
    </source>
</evidence>
<feature type="region of interest" description="Disordered" evidence="1">
    <location>
        <begin position="1"/>
        <end position="26"/>
    </location>
</feature>
<dbReference type="AlphaFoldDB" id="A0A9P5QAX5"/>
<feature type="region of interest" description="Disordered" evidence="1">
    <location>
        <begin position="105"/>
        <end position="150"/>
    </location>
</feature>
<dbReference type="OrthoDB" id="3270670at2759"/>
<feature type="region of interest" description="Disordered" evidence="1">
    <location>
        <begin position="636"/>
        <end position="670"/>
    </location>
</feature>
<gene>
    <name evidence="2" type="ORF">BDP27DRAFT_1412648</name>
</gene>
<sequence>MSNQDTDSQYGLGRKPLPPSRSSSTSYTFDFSIPISENVPYDYLYRSNRSERPQWSPKPSWSSNAPGALYEQHLSPTSRNLDAKGFSRVITHSYSSQFDGQLEDQVLSSSPQASSSSWWGSSSPAPSSASSPAISTTLSQPVKEEPDSPRIIIEPLVASALVTKRSSSSSPEPSSPPTQAELETQLLLSQSLAPPTEVPLRATQACDDMRKMMRSFRLNPFSILTGNGRPTNNESEPVLTWCGTIPGPLEQDPVICEWQLEGYNSGLEDELIVMDDLQGDSDLPADPKLGEDSESQRIFSTSLLISEAASNSDFSSPAEERTLRRTKSFTTLPRTLRAPVFGPRDVDLEQRAASCDSGYESASLPCQTIDSSNERFLHSDIHHHPLHGFPIYKKPRLLGQGLSLPNNFQQGYEALHSSYKTPCYGSNNSSRRMLRKPGSEETLNSSRQSSQVSARPSVSRNTLSGSTRRRSSSGSMYLPTLLNAEPERNPPSHSSNSFSLRPPARFKLGPSRNSPTLSNSLSSSPAVETLVPSTEDMRNVADIWATAANPRPEPPLREPGSVSQEASFSPFRQSNSSFRSSLSRCSVSIPQPGPFDSHATGTGTGAPIGSSAMRPVVLPRYNGIYAGRRHDQQQVQQSLLSSSPGIPHSHMRTFPMGFDGASPTGAQTGAYNEEGDSYVSGNRFYNVDYAMGAYTTLEGQ</sequence>
<organism evidence="2 3">
    <name type="scientific">Rhodocollybia butyracea</name>
    <dbReference type="NCBI Taxonomy" id="206335"/>
    <lineage>
        <taxon>Eukaryota</taxon>
        <taxon>Fungi</taxon>
        <taxon>Dikarya</taxon>
        <taxon>Basidiomycota</taxon>
        <taxon>Agaricomycotina</taxon>
        <taxon>Agaricomycetes</taxon>
        <taxon>Agaricomycetidae</taxon>
        <taxon>Agaricales</taxon>
        <taxon>Marasmiineae</taxon>
        <taxon>Omphalotaceae</taxon>
        <taxon>Rhodocollybia</taxon>
    </lineage>
</organism>